<comment type="caution">
    <text evidence="2">The sequence shown here is derived from an EMBL/GenBank/DDBJ whole genome shotgun (WGS) entry which is preliminary data.</text>
</comment>
<dbReference type="Gene3D" id="1.20.120.450">
    <property type="entry name" value="dinb family like domain"/>
    <property type="match status" value="1"/>
</dbReference>
<dbReference type="SUPFAM" id="SSF109854">
    <property type="entry name" value="DinB/YfiT-like putative metalloenzymes"/>
    <property type="match status" value="1"/>
</dbReference>
<dbReference type="InterPro" id="IPR024775">
    <property type="entry name" value="DinB-like"/>
</dbReference>
<dbReference type="EMBL" id="LGTQ01000013">
    <property type="protein sequence ID" value="KPM46968.1"/>
    <property type="molecule type" value="Genomic_DNA"/>
</dbReference>
<dbReference type="AlphaFoldDB" id="A0A0P7C4U5"/>
<gene>
    <name evidence="2" type="ORF">AFM12_17210</name>
</gene>
<reference evidence="2 3" key="1">
    <citation type="submission" date="2015-07" db="EMBL/GenBank/DDBJ databases">
        <title>The draft genome sequence of Leadbetterella sp. JN14-9.</title>
        <authorList>
            <person name="Liu Y."/>
            <person name="Du J."/>
            <person name="Shao Z."/>
        </authorList>
    </citation>
    <scope>NUCLEOTIDE SEQUENCE [LARGE SCALE GENOMIC DNA]</scope>
    <source>
        <strain evidence="2 3">JN14-9</strain>
    </source>
</reference>
<proteinExistence type="predicted"/>
<dbReference type="OrthoDB" id="9793216at2"/>
<dbReference type="STRING" id="1605367.AFM12_17210"/>
<dbReference type="Pfam" id="PF12867">
    <property type="entry name" value="DinB_2"/>
    <property type="match status" value="1"/>
</dbReference>
<evidence type="ECO:0000313" key="3">
    <source>
        <dbReference type="Proteomes" id="UP000050454"/>
    </source>
</evidence>
<keyword evidence="3" id="KW-1185">Reference proteome</keyword>
<organism evidence="2 3">
    <name type="scientific">Jiulongibacter sediminis</name>
    <dbReference type="NCBI Taxonomy" id="1605367"/>
    <lineage>
        <taxon>Bacteria</taxon>
        <taxon>Pseudomonadati</taxon>
        <taxon>Bacteroidota</taxon>
        <taxon>Cytophagia</taxon>
        <taxon>Cytophagales</taxon>
        <taxon>Leadbetterellaceae</taxon>
        <taxon>Jiulongibacter</taxon>
    </lineage>
</organism>
<dbReference type="InterPro" id="IPR034660">
    <property type="entry name" value="DinB/YfiT-like"/>
</dbReference>
<feature type="domain" description="DinB-like" evidence="1">
    <location>
        <begin position="50"/>
        <end position="164"/>
    </location>
</feature>
<evidence type="ECO:0000259" key="1">
    <source>
        <dbReference type="Pfam" id="PF12867"/>
    </source>
</evidence>
<accession>A0A0P7C4U5</accession>
<protein>
    <recommendedName>
        <fullName evidence="1">DinB-like domain-containing protein</fullName>
    </recommendedName>
</protein>
<sequence length="182" mass="20723">MSTKWSDMPELPNFFDRYIRKVDDMPLMTALRHYSPAVILSDLSALNALGDQVYAPGKWTIKVIIQHMIDTERIMTYRALCFARNEKGQLPGFAEDEYAASSDPSVRTLDELLEEWTVLRNSTLHLFDSFSDEMLQKKGNANGIEISVMALGFVICGHPIHHQQVVKERYYPLLGSALNTEL</sequence>
<dbReference type="RefSeq" id="WP_055150867.1">
    <property type="nucleotide sequence ID" value="NZ_JXSZ01000013.1"/>
</dbReference>
<evidence type="ECO:0000313" key="2">
    <source>
        <dbReference type="EMBL" id="KPM46968.1"/>
    </source>
</evidence>
<name>A0A0P7C4U5_9BACT</name>
<dbReference type="Proteomes" id="UP000050454">
    <property type="component" value="Unassembled WGS sequence"/>
</dbReference>